<accession>A0ABQ9U685</accession>
<dbReference type="Proteomes" id="UP001266305">
    <property type="component" value="Unassembled WGS sequence"/>
</dbReference>
<sequence length="214" mass="22944">MVEIKVVLKASSEKRKRTQVFPTPESPIRSSLKSRSYVFFAIGRSGSGSRRRRPQGIGPSHYGQLLTRAFSGRRTGKRGKKESSRGCGPPTNSFEEAQTVPPSSASEGGDRSSAASPSRSARFRGVGRDKMASPPPSGFLGRDAPTGEQACSAVKEGRRACVQSLPRTETALARREHSEGPPGRRAQLHNPRKPSHPGQSHLSPVPSHASVRAA</sequence>
<dbReference type="EMBL" id="JASSZA010000015">
    <property type="protein sequence ID" value="KAK2092153.1"/>
    <property type="molecule type" value="Genomic_DNA"/>
</dbReference>
<evidence type="ECO:0000313" key="3">
    <source>
        <dbReference type="Proteomes" id="UP001266305"/>
    </source>
</evidence>
<name>A0ABQ9U685_SAGOE</name>
<evidence type="ECO:0000256" key="1">
    <source>
        <dbReference type="SAM" id="MobiDB-lite"/>
    </source>
</evidence>
<evidence type="ECO:0000313" key="2">
    <source>
        <dbReference type="EMBL" id="KAK2092153.1"/>
    </source>
</evidence>
<organism evidence="2 3">
    <name type="scientific">Saguinus oedipus</name>
    <name type="common">Cotton-top tamarin</name>
    <name type="synonym">Oedipomidas oedipus</name>
    <dbReference type="NCBI Taxonomy" id="9490"/>
    <lineage>
        <taxon>Eukaryota</taxon>
        <taxon>Metazoa</taxon>
        <taxon>Chordata</taxon>
        <taxon>Craniata</taxon>
        <taxon>Vertebrata</taxon>
        <taxon>Euteleostomi</taxon>
        <taxon>Mammalia</taxon>
        <taxon>Eutheria</taxon>
        <taxon>Euarchontoglires</taxon>
        <taxon>Primates</taxon>
        <taxon>Haplorrhini</taxon>
        <taxon>Platyrrhini</taxon>
        <taxon>Cebidae</taxon>
        <taxon>Callitrichinae</taxon>
        <taxon>Saguinus</taxon>
    </lineage>
</organism>
<keyword evidence="3" id="KW-1185">Reference proteome</keyword>
<reference evidence="2 3" key="1">
    <citation type="submission" date="2023-05" db="EMBL/GenBank/DDBJ databases">
        <title>B98-5 Cell Line De Novo Hybrid Assembly: An Optical Mapping Approach.</title>
        <authorList>
            <person name="Kananen K."/>
            <person name="Auerbach J.A."/>
            <person name="Kautto E."/>
            <person name="Blachly J.S."/>
        </authorList>
    </citation>
    <scope>NUCLEOTIDE SEQUENCE [LARGE SCALE GENOMIC DNA]</scope>
    <source>
        <strain evidence="2">B95-8</strain>
        <tissue evidence="2">Cell line</tissue>
    </source>
</reference>
<comment type="caution">
    <text evidence="2">The sequence shown here is derived from an EMBL/GenBank/DDBJ whole genome shotgun (WGS) entry which is preliminary data.</text>
</comment>
<gene>
    <name evidence="2" type="ORF">P7K49_028681</name>
</gene>
<protein>
    <submittedName>
        <fullName evidence="2">Uncharacterized protein</fullName>
    </submittedName>
</protein>
<feature type="compositionally biased region" description="Low complexity" evidence="1">
    <location>
        <begin position="111"/>
        <end position="120"/>
    </location>
</feature>
<feature type="compositionally biased region" description="Polar residues" evidence="1">
    <location>
        <begin position="90"/>
        <end position="106"/>
    </location>
</feature>
<proteinExistence type="predicted"/>
<feature type="compositionally biased region" description="Basic residues" evidence="1">
    <location>
        <begin position="186"/>
        <end position="195"/>
    </location>
</feature>
<feature type="region of interest" description="Disordered" evidence="1">
    <location>
        <begin position="43"/>
        <end position="214"/>
    </location>
</feature>